<dbReference type="PANTHER" id="PTHR32494">
    <property type="entry name" value="ALLANTOATE DEIMINASE-RELATED"/>
    <property type="match status" value="1"/>
</dbReference>
<dbReference type="Proteomes" id="UP000010087">
    <property type="component" value="Chromosome 2"/>
</dbReference>
<dbReference type="SUPFAM" id="SSF53187">
    <property type="entry name" value="Zn-dependent exopeptidases"/>
    <property type="match status" value="1"/>
</dbReference>
<dbReference type="Pfam" id="PF01546">
    <property type="entry name" value="Peptidase_M20"/>
    <property type="match status" value="1"/>
</dbReference>
<dbReference type="KEGG" id="bpz:BP1026B_II0944"/>
<dbReference type="AlphaFoldDB" id="A0A0H3HTG8"/>
<protein>
    <submittedName>
        <fullName evidence="3">N-carbamoyl-L-cysteine amidohydrolase</fullName>
    </submittedName>
</protein>
<evidence type="ECO:0000313" key="4">
    <source>
        <dbReference type="Proteomes" id="UP000010087"/>
    </source>
</evidence>
<evidence type="ECO:0000256" key="1">
    <source>
        <dbReference type="ARBA" id="ARBA00022801"/>
    </source>
</evidence>
<dbReference type="InterPro" id="IPR002933">
    <property type="entry name" value="Peptidase_M20"/>
</dbReference>
<dbReference type="GO" id="GO:0016813">
    <property type="term" value="F:hydrolase activity, acting on carbon-nitrogen (but not peptide) bonds, in linear amidines"/>
    <property type="evidence" value="ECO:0007669"/>
    <property type="project" value="InterPro"/>
</dbReference>
<dbReference type="PANTHER" id="PTHR32494:SF5">
    <property type="entry name" value="ALLANTOATE AMIDOHYDROLASE"/>
    <property type="match status" value="1"/>
</dbReference>
<dbReference type="PATRIC" id="fig|884204.3.peg.5177"/>
<dbReference type="Gene3D" id="3.40.630.10">
    <property type="entry name" value="Zn peptidases"/>
    <property type="match status" value="1"/>
</dbReference>
<name>A0A0H3HTG8_BURP2</name>
<evidence type="ECO:0000313" key="3">
    <source>
        <dbReference type="EMBL" id="AFI69196.1"/>
    </source>
</evidence>
<proteinExistence type="predicted"/>
<sequence length="169" mass="17385">MLTGSHTGTQPTGGRYDGICGVLGGLEVVRALNDAGVETARPIDVVVSTHEEGSRFAPPMIASGVLAGVYSLDYGLSLAEAAGVTLGGALAQIGHAGDAPVGGAPLPAACDRAVAAAPHAPRPMRITAPSGAIPARMRRRARHSPQLNRRLQQSSQTDSNNCDMLSYYE</sequence>
<dbReference type="InterPro" id="IPR010158">
    <property type="entry name" value="Amidase_Cbmase"/>
</dbReference>
<dbReference type="EMBL" id="CP002834">
    <property type="protein sequence ID" value="AFI69196.1"/>
    <property type="molecule type" value="Genomic_DNA"/>
</dbReference>
<organism evidence="3 4">
    <name type="scientific">Burkholderia pseudomallei (strain 1026b)</name>
    <dbReference type="NCBI Taxonomy" id="884204"/>
    <lineage>
        <taxon>Bacteria</taxon>
        <taxon>Pseudomonadati</taxon>
        <taxon>Pseudomonadota</taxon>
        <taxon>Betaproteobacteria</taxon>
        <taxon>Burkholderiales</taxon>
        <taxon>Burkholderiaceae</taxon>
        <taxon>Burkholderia</taxon>
        <taxon>pseudomallei group</taxon>
    </lineage>
</organism>
<keyword evidence="1 3" id="KW-0378">Hydrolase</keyword>
<feature type="region of interest" description="Disordered" evidence="2">
    <location>
        <begin position="127"/>
        <end position="169"/>
    </location>
</feature>
<gene>
    <name evidence="3" type="ordered locus">BP1026B_II0944</name>
</gene>
<feature type="compositionally biased region" description="Polar residues" evidence="2">
    <location>
        <begin position="145"/>
        <end position="163"/>
    </location>
</feature>
<evidence type="ECO:0000256" key="2">
    <source>
        <dbReference type="SAM" id="MobiDB-lite"/>
    </source>
</evidence>
<reference evidence="3 4" key="1">
    <citation type="journal article" date="2012" name="PLoS ONE">
        <title>Evolution of Burkholderia pseudomallei in recurrent melioidosis.</title>
        <authorList>
            <person name="Hayden H.S."/>
            <person name="Lim R."/>
            <person name="Brittnacher M.J."/>
            <person name="Sims E.H."/>
            <person name="Ramage E.R."/>
            <person name="Fong C."/>
            <person name="Wu Z."/>
            <person name="Crist E."/>
            <person name="Chang J."/>
            <person name="Zhou Y."/>
            <person name="Radey M."/>
            <person name="Rohmer L."/>
            <person name="Haugen E."/>
            <person name="Gillett W."/>
            <person name="Wuthiekanun V."/>
            <person name="Peacock S.J."/>
            <person name="Kaul R."/>
            <person name="Miller S.I."/>
            <person name="Manoil C."/>
            <person name="Jacobs M.A."/>
        </authorList>
    </citation>
    <scope>NUCLEOTIDE SEQUENCE [LARGE SCALE GENOMIC DNA]</scope>
    <source>
        <strain evidence="3 4">1026b</strain>
    </source>
</reference>
<accession>A0A0H3HTG8</accession>